<dbReference type="Proteomes" id="UP000675880">
    <property type="component" value="Unassembled WGS sequence"/>
</dbReference>
<keyword evidence="1" id="KW-1133">Transmembrane helix</keyword>
<evidence type="ECO:0000256" key="1">
    <source>
        <dbReference type="SAM" id="Phobius"/>
    </source>
</evidence>
<organism evidence="2 3">
    <name type="scientific">Nitrospira defluvii</name>
    <dbReference type="NCBI Taxonomy" id="330214"/>
    <lineage>
        <taxon>Bacteria</taxon>
        <taxon>Pseudomonadati</taxon>
        <taxon>Nitrospirota</taxon>
        <taxon>Nitrospiria</taxon>
        <taxon>Nitrospirales</taxon>
        <taxon>Nitrospiraceae</taxon>
        <taxon>Nitrospira</taxon>
    </lineage>
</organism>
<feature type="transmembrane region" description="Helical" evidence="1">
    <location>
        <begin position="50"/>
        <end position="71"/>
    </location>
</feature>
<gene>
    <name evidence="2" type="ORF">NSPZN2_40682</name>
</gene>
<evidence type="ECO:0000313" key="2">
    <source>
        <dbReference type="EMBL" id="CAE6779472.1"/>
    </source>
</evidence>
<sequence>MRTRRDGLLFPVAVGGLWSLRVSRDWLAVAALLLLALPCGLVGSGLARGLIAGLSGASAGLLLLGGLLLLLRLELLEVDRLEARVERRVFPRLA</sequence>
<feature type="transmembrane region" description="Helical" evidence="1">
    <location>
        <begin position="26"/>
        <end position="44"/>
    </location>
</feature>
<proteinExistence type="predicted"/>
<accession>A0ABM8RZ86</accession>
<evidence type="ECO:0000313" key="3">
    <source>
        <dbReference type="Proteomes" id="UP000675880"/>
    </source>
</evidence>
<reference evidence="2 3" key="1">
    <citation type="submission" date="2021-02" db="EMBL/GenBank/DDBJ databases">
        <authorList>
            <person name="Han P."/>
        </authorList>
    </citation>
    <scope>NUCLEOTIDE SEQUENCE [LARGE SCALE GENOMIC DNA]</scope>
    <source>
        <strain evidence="2">Candidatus Nitrospira sp. ZN2</strain>
    </source>
</reference>
<name>A0ABM8RZ86_9BACT</name>
<comment type="caution">
    <text evidence="2">The sequence shown here is derived from an EMBL/GenBank/DDBJ whole genome shotgun (WGS) entry which is preliminary data.</text>
</comment>
<keyword evidence="1" id="KW-0472">Membrane</keyword>
<protein>
    <submittedName>
        <fullName evidence="2">Uncharacterized protein</fullName>
    </submittedName>
</protein>
<dbReference type="EMBL" id="CAJNBJ010000017">
    <property type="protein sequence ID" value="CAE6779472.1"/>
    <property type="molecule type" value="Genomic_DNA"/>
</dbReference>
<keyword evidence="3" id="KW-1185">Reference proteome</keyword>
<keyword evidence="1" id="KW-0812">Transmembrane</keyword>